<evidence type="ECO:0000256" key="1">
    <source>
        <dbReference type="ARBA" id="ARBA00022676"/>
    </source>
</evidence>
<comment type="caution">
    <text evidence="5">The sequence shown here is derived from an EMBL/GenBank/DDBJ whole genome shotgun (WGS) entry which is preliminary data.</text>
</comment>
<dbReference type="GO" id="GO:0016757">
    <property type="term" value="F:glycosyltransferase activity"/>
    <property type="evidence" value="ECO:0007669"/>
    <property type="project" value="UniProtKB-KW"/>
</dbReference>
<dbReference type="Pfam" id="PF00534">
    <property type="entry name" value="Glycos_transf_1"/>
    <property type="match status" value="1"/>
</dbReference>
<dbReference type="PANTHER" id="PTHR12526">
    <property type="entry name" value="GLYCOSYLTRANSFERASE"/>
    <property type="match status" value="1"/>
</dbReference>
<dbReference type="InterPro" id="IPR028098">
    <property type="entry name" value="Glyco_trans_4-like_N"/>
</dbReference>
<dbReference type="AlphaFoldDB" id="A0A660KY88"/>
<dbReference type="Proteomes" id="UP000278962">
    <property type="component" value="Unassembled WGS sequence"/>
</dbReference>
<keyword evidence="1" id="KW-0328">Glycosyltransferase</keyword>
<keyword evidence="2 5" id="KW-0808">Transferase</keyword>
<evidence type="ECO:0000259" key="4">
    <source>
        <dbReference type="Pfam" id="PF13439"/>
    </source>
</evidence>
<dbReference type="InterPro" id="IPR001296">
    <property type="entry name" value="Glyco_trans_1"/>
</dbReference>
<feature type="domain" description="Glycosyltransferase subfamily 4-like N-terminal" evidence="4">
    <location>
        <begin position="16"/>
        <end position="155"/>
    </location>
</feature>
<feature type="domain" description="Glycosyl transferase family 1" evidence="3">
    <location>
        <begin position="159"/>
        <end position="299"/>
    </location>
</feature>
<dbReference type="Gene3D" id="3.40.50.2000">
    <property type="entry name" value="Glycogen Phosphorylase B"/>
    <property type="match status" value="2"/>
</dbReference>
<sequence>MGADKILFASYSGVLGGAERVLLDCVTRLDRPLRVACPPGPLADELHAAGIEHVPLKDRGLRKSAGGTLGLTYELTKLKPRTLVAWGAKAVMAAAAVPDTQRVAVHHDLFDAPALRGAVRATTRRAHVVVAASQAIADELKLPATILHPGVDLTRFTPTPLPDGPPRALVAGALVGWKRPDLAVEIARRMPELHITFAGEPLPGDPMPDLDPPPNVTFAGRVDMSTALHEHHLLLHCADREPYGMVLIEALAAGRPVVAPAAGGPLEILETGLYEPGDADAAVAQIRRALDDPGNPRARAEQFDVRVSVARLAAALDDLAVPTRPPADVTV</sequence>
<name>A0A660KY88_9ACTN</name>
<evidence type="ECO:0000256" key="2">
    <source>
        <dbReference type="ARBA" id="ARBA00022679"/>
    </source>
</evidence>
<reference evidence="5 6" key="1">
    <citation type="submission" date="2018-10" db="EMBL/GenBank/DDBJ databases">
        <title>Genomic Encyclopedia of Archaeal and Bacterial Type Strains, Phase II (KMG-II): from individual species to whole genera.</title>
        <authorList>
            <person name="Goeker M."/>
        </authorList>
    </citation>
    <scope>NUCLEOTIDE SEQUENCE [LARGE SCALE GENOMIC DNA]</scope>
    <source>
        <strain evidence="5 6">DSM 14954</strain>
    </source>
</reference>
<evidence type="ECO:0000313" key="6">
    <source>
        <dbReference type="Proteomes" id="UP000278962"/>
    </source>
</evidence>
<evidence type="ECO:0000259" key="3">
    <source>
        <dbReference type="Pfam" id="PF00534"/>
    </source>
</evidence>
<proteinExistence type="predicted"/>
<organism evidence="5 6">
    <name type="scientific">Solirubrobacter pauli</name>
    <dbReference type="NCBI Taxonomy" id="166793"/>
    <lineage>
        <taxon>Bacteria</taxon>
        <taxon>Bacillati</taxon>
        <taxon>Actinomycetota</taxon>
        <taxon>Thermoleophilia</taxon>
        <taxon>Solirubrobacterales</taxon>
        <taxon>Solirubrobacteraceae</taxon>
        <taxon>Solirubrobacter</taxon>
    </lineage>
</organism>
<protein>
    <submittedName>
        <fullName evidence="5">Glycosyltransferase involved in cell wall biosynthesis</fullName>
    </submittedName>
</protein>
<gene>
    <name evidence="5" type="ORF">C8N24_4630</name>
</gene>
<accession>A0A660KY88</accession>
<dbReference type="EMBL" id="RBIL01000002">
    <property type="protein sequence ID" value="RKQ86616.1"/>
    <property type="molecule type" value="Genomic_DNA"/>
</dbReference>
<keyword evidence="6" id="KW-1185">Reference proteome</keyword>
<dbReference type="RefSeq" id="WP_121254494.1">
    <property type="nucleotide sequence ID" value="NZ_RBIL01000002.1"/>
</dbReference>
<evidence type="ECO:0000313" key="5">
    <source>
        <dbReference type="EMBL" id="RKQ86616.1"/>
    </source>
</evidence>
<dbReference type="SUPFAM" id="SSF53756">
    <property type="entry name" value="UDP-Glycosyltransferase/glycogen phosphorylase"/>
    <property type="match status" value="1"/>
</dbReference>
<dbReference type="Pfam" id="PF13439">
    <property type="entry name" value="Glyco_transf_4"/>
    <property type="match status" value="1"/>
</dbReference>
<dbReference type="OrthoDB" id="9814612at2"/>